<accession>A0A410MI69</accession>
<name>A0A410MI69_9BACI</name>
<evidence type="ECO:0000313" key="2">
    <source>
        <dbReference type="EMBL" id="QAS54401.1"/>
    </source>
</evidence>
<dbReference type="PIRSF" id="PIRSF033634">
    <property type="entry name" value="UCP033634"/>
    <property type="match status" value="1"/>
</dbReference>
<feature type="domain" description="KANL3/Tex30 alpha/beta hydrolase-like" evidence="1">
    <location>
        <begin position="32"/>
        <end position="206"/>
    </location>
</feature>
<evidence type="ECO:0000259" key="1">
    <source>
        <dbReference type="Pfam" id="PF20408"/>
    </source>
</evidence>
<dbReference type="SUPFAM" id="SSF53474">
    <property type="entry name" value="alpha/beta-Hydrolases"/>
    <property type="match status" value="1"/>
</dbReference>
<dbReference type="RefSeq" id="WP_128526666.1">
    <property type="nucleotide sequence ID" value="NZ_CP026118.1"/>
</dbReference>
<dbReference type="InterPro" id="IPR029058">
    <property type="entry name" value="AB_hydrolase_fold"/>
</dbReference>
<dbReference type="GO" id="GO:0016787">
    <property type="term" value="F:hydrolase activity"/>
    <property type="evidence" value="ECO:0007669"/>
    <property type="project" value="UniProtKB-KW"/>
</dbReference>
<reference evidence="2 3" key="1">
    <citation type="submission" date="2018-01" db="EMBL/GenBank/DDBJ databases">
        <title>The whole genome sequencing and assembly of Halobacillus litoralis ERB031 strain.</title>
        <authorList>
            <person name="Lee S.-J."/>
            <person name="Park M.-K."/>
            <person name="Kim J.-Y."/>
            <person name="Lee Y.-J."/>
            <person name="Yi H."/>
            <person name="Bahn Y.-S."/>
            <person name="Kim J.F."/>
            <person name="Lee D.-W."/>
        </authorList>
    </citation>
    <scope>NUCLEOTIDE SEQUENCE [LARGE SCALE GENOMIC DNA]</scope>
    <source>
        <strain evidence="2 3">ERB 031</strain>
    </source>
</reference>
<sequence>MIIVEKLMKVGGKEIPYTHIKNGGSKVCFMLSGAGYTYDRPLLYYSTMLMIEKNIDVIQIHYSYTAEELSQPLDKVSAMINKEVDPIVHEWTNAYEDRVFLGKSIGTIPILNKYKDRPKTKSILLTPLLKYEPFATLLERNSNEVLIFTGTKDHHYIQQRIKPLRNRTYATLVEIPDADHSLDNSPVNTLRSIETIKQVCTAIRGFL</sequence>
<dbReference type="Gene3D" id="3.40.50.1820">
    <property type="entry name" value="alpha/beta hydrolase"/>
    <property type="match status" value="1"/>
</dbReference>
<dbReference type="InterPro" id="IPR046879">
    <property type="entry name" value="KANL3/Tex30_Abhydrolase"/>
</dbReference>
<organism evidence="2 3">
    <name type="scientific">Halobacillus litoralis</name>
    <dbReference type="NCBI Taxonomy" id="45668"/>
    <lineage>
        <taxon>Bacteria</taxon>
        <taxon>Bacillati</taxon>
        <taxon>Bacillota</taxon>
        <taxon>Bacilli</taxon>
        <taxon>Bacillales</taxon>
        <taxon>Bacillaceae</taxon>
        <taxon>Halobacillus</taxon>
    </lineage>
</organism>
<dbReference type="Pfam" id="PF20408">
    <property type="entry name" value="Abhydrolase_11"/>
    <property type="match status" value="1"/>
</dbReference>
<dbReference type="EMBL" id="CP026118">
    <property type="protein sequence ID" value="QAS54401.1"/>
    <property type="molecule type" value="Genomic_DNA"/>
</dbReference>
<protein>
    <submittedName>
        <fullName evidence="2">Alpha/beta hydrolase</fullName>
    </submittedName>
</protein>
<dbReference type="OrthoDB" id="1908495at2"/>
<dbReference type="Proteomes" id="UP000287756">
    <property type="component" value="Chromosome"/>
</dbReference>
<dbReference type="KEGG" id="hli:HLI_20355"/>
<dbReference type="AlphaFoldDB" id="A0A410MI69"/>
<gene>
    <name evidence="2" type="ORF">HLI_20355</name>
</gene>
<dbReference type="InterPro" id="IPR017018">
    <property type="entry name" value="UCP033634"/>
</dbReference>
<evidence type="ECO:0000313" key="3">
    <source>
        <dbReference type="Proteomes" id="UP000287756"/>
    </source>
</evidence>
<proteinExistence type="predicted"/>
<keyword evidence="2" id="KW-0378">Hydrolase</keyword>